<feature type="transmembrane region" description="Helical" evidence="1">
    <location>
        <begin position="109"/>
        <end position="131"/>
    </location>
</feature>
<keyword evidence="1" id="KW-0812">Transmembrane</keyword>
<feature type="transmembrane region" description="Helical" evidence="1">
    <location>
        <begin position="42"/>
        <end position="64"/>
    </location>
</feature>
<sequence>MKCFLKLNAVACVYALLILIPFELMANVYRISRLANWDIEKVNLFTELIWMLDIIGGTILLFLLTRKWFDGRNVKYWTTILWIPYLMLFIYIIASLFPITYGGDVPTPATGFIIMGGLIMYPFYILVLNFVETLSNVQQTENR</sequence>
<dbReference type="Proteomes" id="UP000288024">
    <property type="component" value="Unassembled WGS sequence"/>
</dbReference>
<proteinExistence type="predicted"/>
<reference evidence="2 3" key="1">
    <citation type="submission" date="2019-01" db="EMBL/GenBank/DDBJ databases">
        <title>Bacillus sp. M5HDSG1-1, whole genome shotgun sequence.</title>
        <authorList>
            <person name="Tuo L."/>
        </authorList>
    </citation>
    <scope>NUCLEOTIDE SEQUENCE [LARGE SCALE GENOMIC DNA]</scope>
    <source>
        <strain evidence="2 3">M5HDSG1-1</strain>
    </source>
</reference>
<comment type="caution">
    <text evidence="2">The sequence shown here is derived from an EMBL/GenBank/DDBJ whole genome shotgun (WGS) entry which is preliminary data.</text>
</comment>
<keyword evidence="1" id="KW-0472">Membrane</keyword>
<dbReference type="EMBL" id="RZTZ01000014">
    <property type="protein sequence ID" value="RVT58024.1"/>
    <property type="molecule type" value="Genomic_DNA"/>
</dbReference>
<name>A0A437K5D3_9BACI</name>
<evidence type="ECO:0000313" key="3">
    <source>
        <dbReference type="Proteomes" id="UP000288024"/>
    </source>
</evidence>
<keyword evidence="1" id="KW-1133">Transmembrane helix</keyword>
<protein>
    <submittedName>
        <fullName evidence="2">Uncharacterized protein</fullName>
    </submittedName>
</protein>
<keyword evidence="3" id="KW-1185">Reference proteome</keyword>
<accession>A0A437K5D3</accession>
<organism evidence="2 3">
    <name type="scientific">Niallia taxi</name>
    <dbReference type="NCBI Taxonomy" id="2499688"/>
    <lineage>
        <taxon>Bacteria</taxon>
        <taxon>Bacillati</taxon>
        <taxon>Bacillota</taxon>
        <taxon>Bacilli</taxon>
        <taxon>Bacillales</taxon>
        <taxon>Bacillaceae</taxon>
        <taxon>Niallia</taxon>
    </lineage>
</organism>
<evidence type="ECO:0000256" key="1">
    <source>
        <dbReference type="SAM" id="Phobius"/>
    </source>
</evidence>
<feature type="transmembrane region" description="Helical" evidence="1">
    <location>
        <begin position="76"/>
        <end position="97"/>
    </location>
</feature>
<dbReference type="AlphaFoldDB" id="A0A437K5D3"/>
<evidence type="ECO:0000313" key="2">
    <source>
        <dbReference type="EMBL" id="RVT58024.1"/>
    </source>
</evidence>
<dbReference type="RefSeq" id="WP_127741411.1">
    <property type="nucleotide sequence ID" value="NZ_RZTZ01000014.1"/>
</dbReference>
<gene>
    <name evidence="2" type="ORF">EM808_23550</name>
</gene>